<organism evidence="1 2">
    <name type="scientific">Neophaeococcomyces mojaviensis</name>
    <dbReference type="NCBI Taxonomy" id="3383035"/>
    <lineage>
        <taxon>Eukaryota</taxon>
        <taxon>Fungi</taxon>
        <taxon>Dikarya</taxon>
        <taxon>Ascomycota</taxon>
        <taxon>Pezizomycotina</taxon>
        <taxon>Eurotiomycetes</taxon>
        <taxon>Chaetothyriomycetidae</taxon>
        <taxon>Chaetothyriales</taxon>
        <taxon>Chaetothyriales incertae sedis</taxon>
        <taxon>Neophaeococcomyces</taxon>
    </lineage>
</organism>
<reference evidence="1" key="1">
    <citation type="submission" date="2022-10" db="EMBL/GenBank/DDBJ databases">
        <title>Culturing micro-colonial fungi from biological soil crusts in the Mojave desert and describing Neophaeococcomyces mojavensis, and introducing the new genera and species Taxawa tesnikishii.</title>
        <authorList>
            <person name="Kurbessoian T."/>
            <person name="Stajich J.E."/>
        </authorList>
    </citation>
    <scope>NUCLEOTIDE SEQUENCE</scope>
    <source>
        <strain evidence="1">JES_112</strain>
    </source>
</reference>
<protein>
    <submittedName>
        <fullName evidence="1">Uncharacterized protein</fullName>
    </submittedName>
</protein>
<evidence type="ECO:0000313" key="1">
    <source>
        <dbReference type="EMBL" id="KAJ9652934.1"/>
    </source>
</evidence>
<keyword evidence="2" id="KW-1185">Reference proteome</keyword>
<sequence>MASAVTTMPSSISSGSTEHRRSDSEAGPHGFTAVNITPPQSRGTHEPRMMSDRTNAGPESSATSPDVSPRHGTASAGRQSMYMNGHDQHKRKRSMSSEQDLHSPRRYDYNPPKRADSQQHLADRALHVLDSSNQTSPHSSYYSIVPNGQDRSGYAYERPYGGPHSMQTSTSEGRLSEAFSRDDNDHHYSNPGNGIDQHQPDDKNNDRPPVVKIQQEVKRKRNFTNRTKTGCITCRNRKKKCDEGRPHCNNCIRGGFECAGYNLTRPGNWPKHSPAPKQPLLLHSKMEDEQSPYRDGETPVSANPNTSDAAQMRLSVAGDGHEQSRPPYVPNTSTPADPRPPYPGQPQHQPQPQWTQPQHTQQPQHGPPQQQYASEHLPPLNELTKPDQQPPHQQPSTRHDYPPAAQHEMSRPSTQAASTGPPPVHTPQQWQQPPHQPPPHQQSQSQQEYGNRPSPYPPRINTTQPAYTSSNRLNNATANPATANTASASYATTWDQKASSKVFLEEDVERSKMIRGANYSYFDPTLKNERQRCANALLRYNNACQLGSGVSEEAAQSMLAKVFNPLLDKTHAFIVAPRQEGLLGPGVVIEPGFRCTYGYNIRIYDNAFIGEHTRIDDSGRVEIGARTWIGANVTILTNDVAKDAIQRKGTDGQQCYTRGVIIGPQVIIGTGAVIYPGVQIGAHATIEPFAVVKNNVPEHVLQKAPMGAQSGSAGAHHYGHDGGMMGGL</sequence>
<dbReference type="Proteomes" id="UP001172386">
    <property type="component" value="Unassembled WGS sequence"/>
</dbReference>
<comment type="caution">
    <text evidence="1">The sequence shown here is derived from an EMBL/GenBank/DDBJ whole genome shotgun (WGS) entry which is preliminary data.</text>
</comment>
<accession>A0ACC2ZZJ7</accession>
<name>A0ACC2ZZJ7_9EURO</name>
<evidence type="ECO:0000313" key="2">
    <source>
        <dbReference type="Proteomes" id="UP001172386"/>
    </source>
</evidence>
<proteinExistence type="predicted"/>
<dbReference type="EMBL" id="JAPDRQ010000176">
    <property type="protein sequence ID" value="KAJ9652934.1"/>
    <property type="molecule type" value="Genomic_DNA"/>
</dbReference>
<gene>
    <name evidence="1" type="ORF">H2198_007843</name>
</gene>